<feature type="transmembrane region" description="Helical" evidence="2">
    <location>
        <begin position="244"/>
        <end position="265"/>
    </location>
</feature>
<dbReference type="Proteomes" id="UP000037510">
    <property type="component" value="Unassembled WGS sequence"/>
</dbReference>
<name>A0A0L7LR14_OPEBR</name>
<keyword evidence="2" id="KW-1133">Transmembrane helix</keyword>
<feature type="region of interest" description="Disordered" evidence="1">
    <location>
        <begin position="460"/>
        <end position="492"/>
    </location>
</feature>
<dbReference type="STRING" id="104452.A0A0L7LR14"/>
<protein>
    <submittedName>
        <fullName evidence="3">Trpm</fullName>
    </submittedName>
</protein>
<evidence type="ECO:0000313" key="3">
    <source>
        <dbReference type="EMBL" id="KOB77892.1"/>
    </source>
</evidence>
<dbReference type="AlphaFoldDB" id="A0A0L7LR14"/>
<keyword evidence="2" id="KW-0472">Membrane</keyword>
<dbReference type="GO" id="GO:0030001">
    <property type="term" value="P:metal ion transport"/>
    <property type="evidence" value="ECO:0007669"/>
    <property type="project" value="TreeGrafter"/>
</dbReference>
<feature type="transmembrane region" description="Helical" evidence="2">
    <location>
        <begin position="162"/>
        <end position="187"/>
    </location>
</feature>
<feature type="compositionally biased region" description="Basic residues" evidence="1">
    <location>
        <begin position="564"/>
        <end position="575"/>
    </location>
</feature>
<dbReference type="EMBL" id="JTDY01000288">
    <property type="protein sequence ID" value="KOB77892.1"/>
    <property type="molecule type" value="Genomic_DNA"/>
</dbReference>
<feature type="compositionally biased region" description="Basic residues" evidence="1">
    <location>
        <begin position="690"/>
        <end position="700"/>
    </location>
</feature>
<dbReference type="PANTHER" id="PTHR13800:SF1">
    <property type="entry name" value="TRANSIENT RECEPTOR POTENTIAL CATION CHANNEL TRPM"/>
    <property type="match status" value="1"/>
</dbReference>
<dbReference type="InterPro" id="IPR050927">
    <property type="entry name" value="TRPM"/>
</dbReference>
<keyword evidence="4" id="KW-1185">Reference proteome</keyword>
<feature type="region of interest" description="Disordered" evidence="1">
    <location>
        <begin position="524"/>
        <end position="765"/>
    </location>
</feature>
<dbReference type="PANTHER" id="PTHR13800">
    <property type="entry name" value="TRANSIENT RECEPTOR POTENTIAL CATION CHANNEL, SUBFAMILY M, MEMBER 6"/>
    <property type="match status" value="1"/>
</dbReference>
<evidence type="ECO:0000313" key="4">
    <source>
        <dbReference type="Proteomes" id="UP000037510"/>
    </source>
</evidence>
<feature type="compositionally biased region" description="Basic residues" evidence="1">
    <location>
        <begin position="648"/>
        <end position="659"/>
    </location>
</feature>
<evidence type="ECO:0000256" key="2">
    <source>
        <dbReference type="SAM" id="Phobius"/>
    </source>
</evidence>
<dbReference type="GO" id="GO:0005886">
    <property type="term" value="C:plasma membrane"/>
    <property type="evidence" value="ECO:0007669"/>
    <property type="project" value="TreeGrafter"/>
</dbReference>
<accession>A0A0L7LR14</accession>
<sequence>MWNTYDAGFIIFFLVGLTLRLRTGSMDVGRVIFCVDIIYWYLRILNILGVNKIVERRMKERERKSNAIMVEQSVKGDRESADENIKMLKTLTNIYRYPTISLPSVISFHKINPILHNVLASRATRFVVFFQPYFMLYGEVFAEQMAPPCGLPGLEECRVGHWVPPLVMSVYLLIANILLVNLLIAVFNNIFIEVNGVSHQVFYQPYFMLYGEVFAGDINPSCGIEVNQRKCVTGRWITPIAMTIYLLVANILLINLLIAVFNNIFNAVNEVSHQVWMFQRFTVVMEYERKPVLPPPIIIFCHIYYVCKWVTRNVSHKRLQYDNGLKLFLEKEDMERLYDFEEECVEGYFREQNVEFRLRKLEDVAEQTMNHLAVIHRFMATHPSLVNRGSTDTLGPPPPTFTAGPPRLRTASDRSEVLSDSDTGANAVARFTVRPVQEEDEHASQPSDEELPQSGPEIAVEKEADSSSTSSAASNAGPEITIIKPHVPPTPVRQRAQMSKFFSFGPISICATPTDDAFLPEVQETPGELHSLRPRATSGATRRTANARRRSEGGNDCGMGGHQSTHHLAPRRQHSQTHSEPDNSGVDAGSVHNSVTDDCGMGGHQSTHHLAPRRQHSQTHSEPDNSGVDAGSVHNSVTDDCGMGGHQSTHHLAPRRQHSQTHSEPDNSGVDAGSVHNSVTDDCDMGGHQSTHHLAPRRQHSQTYSEPDNSGVDADSVHNSVTDDCGMGGHQSTHYLAPRRQHSQTHSEPDNSGVDAGSVHNSVTD</sequence>
<feature type="region of interest" description="Disordered" evidence="1">
    <location>
        <begin position="436"/>
        <end position="455"/>
    </location>
</feature>
<keyword evidence="2" id="KW-0812">Transmembrane</keyword>
<gene>
    <name evidence="3" type="ORF">OBRU01_03308</name>
</gene>
<feature type="compositionally biased region" description="Low complexity" evidence="1">
    <location>
        <begin position="466"/>
        <end position="476"/>
    </location>
</feature>
<feature type="region of interest" description="Disordered" evidence="1">
    <location>
        <begin position="386"/>
        <end position="426"/>
    </location>
</feature>
<organism evidence="3 4">
    <name type="scientific">Operophtera brumata</name>
    <name type="common">Winter moth</name>
    <name type="synonym">Phalaena brumata</name>
    <dbReference type="NCBI Taxonomy" id="104452"/>
    <lineage>
        <taxon>Eukaryota</taxon>
        <taxon>Metazoa</taxon>
        <taxon>Ecdysozoa</taxon>
        <taxon>Arthropoda</taxon>
        <taxon>Hexapoda</taxon>
        <taxon>Insecta</taxon>
        <taxon>Pterygota</taxon>
        <taxon>Neoptera</taxon>
        <taxon>Endopterygota</taxon>
        <taxon>Lepidoptera</taxon>
        <taxon>Glossata</taxon>
        <taxon>Ditrysia</taxon>
        <taxon>Geometroidea</taxon>
        <taxon>Geometridae</taxon>
        <taxon>Larentiinae</taxon>
        <taxon>Operophtera</taxon>
    </lineage>
</organism>
<feature type="transmembrane region" description="Helical" evidence="2">
    <location>
        <begin position="30"/>
        <end position="54"/>
    </location>
</feature>
<feature type="transmembrane region" description="Helical" evidence="2">
    <location>
        <begin position="123"/>
        <end position="142"/>
    </location>
</feature>
<comment type="caution">
    <text evidence="3">The sequence shown here is derived from an EMBL/GenBank/DDBJ whole genome shotgun (WGS) entry which is preliminary data.</text>
</comment>
<reference evidence="3 4" key="1">
    <citation type="journal article" date="2015" name="Genome Biol. Evol.">
        <title>The genome of winter moth (Operophtera brumata) provides a genomic perspective on sexual dimorphism and phenology.</title>
        <authorList>
            <person name="Derks M.F."/>
            <person name="Smit S."/>
            <person name="Salis L."/>
            <person name="Schijlen E."/>
            <person name="Bossers A."/>
            <person name="Mateman C."/>
            <person name="Pijl A.S."/>
            <person name="de Ridder D."/>
            <person name="Groenen M.A."/>
            <person name="Visser M.E."/>
            <person name="Megens H.J."/>
        </authorList>
    </citation>
    <scope>NUCLEOTIDE SEQUENCE [LARGE SCALE GENOMIC DNA]</scope>
    <source>
        <strain evidence="3">WM2013NL</strain>
        <tissue evidence="3">Head and thorax</tissue>
    </source>
</reference>
<evidence type="ECO:0000256" key="1">
    <source>
        <dbReference type="SAM" id="MobiDB-lite"/>
    </source>
</evidence>
<dbReference type="GO" id="GO:0005261">
    <property type="term" value="F:monoatomic cation channel activity"/>
    <property type="evidence" value="ECO:0007669"/>
    <property type="project" value="TreeGrafter"/>
</dbReference>
<feature type="compositionally biased region" description="Low complexity" evidence="1">
    <location>
        <begin position="534"/>
        <end position="544"/>
    </location>
</feature>
<proteinExistence type="predicted"/>
<feature type="compositionally biased region" description="Basic residues" evidence="1">
    <location>
        <begin position="606"/>
        <end position="617"/>
    </location>
</feature>